<sequence length="166" mass="18319">MKTVETLLETAGLGKDRVRLRWVSAAEGQLFAQYVREYTETLGAIGPLDTEAAAGTLDAALRALSTPRLRWLTGMEIQITERGNVYGEHYDEAAYERMLRQTIEEEFQKALILVALAEGPMTLRDIAFETGLPIHAASVRLNDLERTHAAHLAGYDGTTPRFAATA</sequence>
<dbReference type="AlphaFoldDB" id="A0A653A5S2"/>
<gene>
    <name evidence="6" type="ORF">TRIP_B250417</name>
</gene>
<reference evidence="6" key="1">
    <citation type="submission" date="2018-07" db="EMBL/GenBank/DDBJ databases">
        <authorList>
            <consortium name="Genoscope - CEA"/>
            <person name="William W."/>
        </authorList>
    </citation>
    <scope>NUCLEOTIDE SEQUENCE</scope>
    <source>
        <strain evidence="6">IK1</strain>
    </source>
</reference>
<keyword evidence="2" id="KW-0560">Oxidoreductase</keyword>
<proteinExistence type="predicted"/>
<protein>
    <recommendedName>
        <fullName evidence="5">F420-non-reducing hydrogenase iron-sulfur subunit D domain-containing protein</fullName>
    </recommendedName>
</protein>
<evidence type="ECO:0000256" key="3">
    <source>
        <dbReference type="ARBA" id="ARBA00023004"/>
    </source>
</evidence>
<organism evidence="6">
    <name type="scientific">Uncultured Desulfatiglans sp</name>
    <dbReference type="NCBI Taxonomy" id="1748965"/>
    <lineage>
        <taxon>Bacteria</taxon>
        <taxon>Pseudomonadati</taxon>
        <taxon>Thermodesulfobacteriota</taxon>
        <taxon>Desulfobacteria</taxon>
        <taxon>Desulfatiglandales</taxon>
        <taxon>Desulfatiglandaceae</taxon>
        <taxon>Desulfatiglans</taxon>
        <taxon>environmental samples</taxon>
    </lineage>
</organism>
<dbReference type="InterPro" id="IPR003813">
    <property type="entry name" value="MvhD/FlpD"/>
</dbReference>
<dbReference type="EMBL" id="UPXX01000018">
    <property type="protein sequence ID" value="VBB43357.1"/>
    <property type="molecule type" value="Genomic_DNA"/>
</dbReference>
<dbReference type="GO" id="GO:0016491">
    <property type="term" value="F:oxidoreductase activity"/>
    <property type="evidence" value="ECO:0007669"/>
    <property type="project" value="UniProtKB-KW"/>
</dbReference>
<feature type="domain" description="F420-non-reducing hydrogenase iron-sulfur subunit D" evidence="5">
    <location>
        <begin position="1"/>
        <end position="46"/>
    </location>
</feature>
<evidence type="ECO:0000256" key="1">
    <source>
        <dbReference type="ARBA" id="ARBA00022723"/>
    </source>
</evidence>
<keyword evidence="3" id="KW-0408">Iron</keyword>
<dbReference type="Pfam" id="PF02662">
    <property type="entry name" value="FlpD"/>
    <property type="match status" value="1"/>
</dbReference>
<evidence type="ECO:0000313" key="6">
    <source>
        <dbReference type="EMBL" id="VBB43357.1"/>
    </source>
</evidence>
<dbReference type="GO" id="GO:0051536">
    <property type="term" value="F:iron-sulfur cluster binding"/>
    <property type="evidence" value="ECO:0007669"/>
    <property type="project" value="UniProtKB-KW"/>
</dbReference>
<name>A0A653A5S2_UNCDX</name>
<evidence type="ECO:0000256" key="4">
    <source>
        <dbReference type="ARBA" id="ARBA00023014"/>
    </source>
</evidence>
<dbReference type="GO" id="GO:0046872">
    <property type="term" value="F:metal ion binding"/>
    <property type="evidence" value="ECO:0007669"/>
    <property type="project" value="UniProtKB-KW"/>
</dbReference>
<accession>A0A653A5S2</accession>
<evidence type="ECO:0000259" key="5">
    <source>
        <dbReference type="Pfam" id="PF02662"/>
    </source>
</evidence>
<evidence type="ECO:0000256" key="2">
    <source>
        <dbReference type="ARBA" id="ARBA00023002"/>
    </source>
</evidence>
<keyword evidence="1" id="KW-0479">Metal-binding</keyword>
<keyword evidence="4" id="KW-0411">Iron-sulfur</keyword>